<dbReference type="Gene3D" id="4.10.1000.10">
    <property type="entry name" value="Zinc finger, CCCH-type"/>
    <property type="match status" value="2"/>
</dbReference>
<evidence type="ECO:0000259" key="7">
    <source>
        <dbReference type="PROSITE" id="PS50103"/>
    </source>
</evidence>
<keyword evidence="2" id="KW-0677">Repeat</keyword>
<evidence type="ECO:0000256" key="5">
    <source>
        <dbReference type="PROSITE-ProRule" id="PRU00723"/>
    </source>
</evidence>
<dbReference type="InterPro" id="IPR036855">
    <property type="entry name" value="Znf_CCCH_sf"/>
</dbReference>
<accession>A0AA36JG16</accession>
<keyword evidence="9" id="KW-1185">Reference proteome</keyword>
<dbReference type="InterPro" id="IPR045877">
    <property type="entry name" value="ZFP36-like"/>
</dbReference>
<sequence>MNLVTKTTMCKFYQSGRCAKGSSCTFAHSEQDLQAPPDLFKTSLCSKFMRKGFCKSGDGCKYAHGSAELRPPGAGEGESSSSSNRVFFPDDSSDGSGSGSVRVRNTFLEFAETEVVVRRSSSEPDLQIYRC</sequence>
<dbReference type="SMART" id="SM00356">
    <property type="entry name" value="ZnF_C3H1"/>
    <property type="match status" value="2"/>
</dbReference>
<dbReference type="Pfam" id="PF00642">
    <property type="entry name" value="zf-CCCH"/>
    <property type="match status" value="1"/>
</dbReference>
<organism evidence="8 9">
    <name type="scientific">Effrenium voratum</name>
    <dbReference type="NCBI Taxonomy" id="2562239"/>
    <lineage>
        <taxon>Eukaryota</taxon>
        <taxon>Sar</taxon>
        <taxon>Alveolata</taxon>
        <taxon>Dinophyceae</taxon>
        <taxon>Suessiales</taxon>
        <taxon>Symbiodiniaceae</taxon>
        <taxon>Effrenium</taxon>
    </lineage>
</organism>
<feature type="domain" description="C3H1-type" evidence="7">
    <location>
        <begin position="5"/>
        <end position="31"/>
    </location>
</feature>
<comment type="caution">
    <text evidence="8">The sequence shown here is derived from an EMBL/GenBank/DDBJ whole genome shotgun (WGS) entry which is preliminary data.</text>
</comment>
<feature type="region of interest" description="Disordered" evidence="6">
    <location>
        <begin position="66"/>
        <end position="100"/>
    </location>
</feature>
<evidence type="ECO:0000256" key="4">
    <source>
        <dbReference type="ARBA" id="ARBA00022833"/>
    </source>
</evidence>
<reference evidence="8" key="1">
    <citation type="submission" date="2023-08" db="EMBL/GenBank/DDBJ databases">
        <authorList>
            <person name="Chen Y."/>
            <person name="Shah S."/>
            <person name="Dougan E. K."/>
            <person name="Thang M."/>
            <person name="Chan C."/>
        </authorList>
    </citation>
    <scope>NUCLEOTIDE SEQUENCE</scope>
</reference>
<feature type="zinc finger region" description="C3H1-type" evidence="5">
    <location>
        <begin position="5"/>
        <end position="31"/>
    </location>
</feature>
<dbReference type="PROSITE" id="PS50103">
    <property type="entry name" value="ZF_C3H1"/>
    <property type="match status" value="2"/>
</dbReference>
<proteinExistence type="predicted"/>
<evidence type="ECO:0000256" key="3">
    <source>
        <dbReference type="ARBA" id="ARBA00022771"/>
    </source>
</evidence>
<evidence type="ECO:0000313" key="9">
    <source>
        <dbReference type="Proteomes" id="UP001178507"/>
    </source>
</evidence>
<evidence type="ECO:0000256" key="6">
    <source>
        <dbReference type="SAM" id="MobiDB-lite"/>
    </source>
</evidence>
<dbReference type="PANTHER" id="PTHR12547">
    <property type="entry name" value="CCCH ZINC FINGER/TIS11-RELATED"/>
    <property type="match status" value="1"/>
</dbReference>
<dbReference type="PANTHER" id="PTHR12547:SF18">
    <property type="entry name" value="PROTEIN TIS11"/>
    <property type="match status" value="1"/>
</dbReference>
<keyword evidence="4 5" id="KW-0862">Zinc</keyword>
<dbReference type="Pfam" id="PF18345">
    <property type="entry name" value="zf_CCCH_4"/>
    <property type="match status" value="1"/>
</dbReference>
<dbReference type="GO" id="GO:0003729">
    <property type="term" value="F:mRNA binding"/>
    <property type="evidence" value="ECO:0007669"/>
    <property type="project" value="InterPro"/>
</dbReference>
<evidence type="ECO:0000256" key="1">
    <source>
        <dbReference type="ARBA" id="ARBA00022723"/>
    </source>
</evidence>
<gene>
    <name evidence="8" type="ORF">EVOR1521_LOCUS27730</name>
</gene>
<feature type="domain" description="C3H1-type" evidence="7">
    <location>
        <begin position="39"/>
        <end position="67"/>
    </location>
</feature>
<dbReference type="EMBL" id="CAUJNA010003590">
    <property type="protein sequence ID" value="CAJ1405557.1"/>
    <property type="molecule type" value="Genomic_DNA"/>
</dbReference>
<dbReference type="AlphaFoldDB" id="A0AA36JG16"/>
<name>A0AA36JG16_9DINO</name>
<dbReference type="FunFam" id="4.10.1000.10:FF:000001">
    <property type="entry name" value="zinc finger CCCH domain-containing protein 15-like"/>
    <property type="match status" value="1"/>
</dbReference>
<protein>
    <recommendedName>
        <fullName evidence="7">C3H1-type domain-containing protein</fullName>
    </recommendedName>
</protein>
<feature type="zinc finger region" description="C3H1-type" evidence="5">
    <location>
        <begin position="39"/>
        <end position="67"/>
    </location>
</feature>
<keyword evidence="3 5" id="KW-0863">Zinc-finger</keyword>
<dbReference type="GO" id="GO:0008270">
    <property type="term" value="F:zinc ion binding"/>
    <property type="evidence" value="ECO:0007669"/>
    <property type="project" value="UniProtKB-KW"/>
</dbReference>
<dbReference type="InterPro" id="IPR000571">
    <property type="entry name" value="Znf_CCCH"/>
</dbReference>
<dbReference type="Proteomes" id="UP001178507">
    <property type="component" value="Unassembled WGS sequence"/>
</dbReference>
<dbReference type="SUPFAM" id="SSF90229">
    <property type="entry name" value="CCCH zinc finger"/>
    <property type="match status" value="2"/>
</dbReference>
<keyword evidence="1 5" id="KW-0479">Metal-binding</keyword>
<evidence type="ECO:0000256" key="2">
    <source>
        <dbReference type="ARBA" id="ARBA00022737"/>
    </source>
</evidence>
<evidence type="ECO:0000313" key="8">
    <source>
        <dbReference type="EMBL" id="CAJ1405557.1"/>
    </source>
</evidence>